<evidence type="ECO:0000313" key="6">
    <source>
        <dbReference type="Proteomes" id="UP000095485"/>
    </source>
</evidence>
<dbReference type="CDD" id="cd03230">
    <property type="entry name" value="ABC_DR_subfamily_A"/>
    <property type="match status" value="1"/>
</dbReference>
<dbReference type="InterPro" id="IPR017871">
    <property type="entry name" value="ABC_transporter-like_CS"/>
</dbReference>
<accession>A0A174P8P5</accession>
<dbReference type="PROSITE" id="PS00211">
    <property type="entry name" value="ABC_TRANSPORTER_1"/>
    <property type="match status" value="1"/>
</dbReference>
<dbReference type="AlphaFoldDB" id="A0A174P8P5"/>
<dbReference type="Pfam" id="PF00005">
    <property type="entry name" value="ABC_tran"/>
    <property type="match status" value="1"/>
</dbReference>
<keyword evidence="1" id="KW-0813">Transport</keyword>
<evidence type="ECO:0000256" key="3">
    <source>
        <dbReference type="ARBA" id="ARBA00022840"/>
    </source>
</evidence>
<dbReference type="OrthoDB" id="9804819at2"/>
<dbReference type="GeneID" id="96228732"/>
<dbReference type="GO" id="GO:0005524">
    <property type="term" value="F:ATP binding"/>
    <property type="evidence" value="ECO:0007669"/>
    <property type="project" value="UniProtKB-KW"/>
</dbReference>
<keyword evidence="3 5" id="KW-0067">ATP-binding</keyword>
<dbReference type="GO" id="GO:0016887">
    <property type="term" value="F:ATP hydrolysis activity"/>
    <property type="evidence" value="ECO:0007669"/>
    <property type="project" value="InterPro"/>
</dbReference>
<protein>
    <submittedName>
        <fullName evidence="5">Uncharacterized ABC transporter ATP-binding protein YbhF</fullName>
    </submittedName>
</protein>
<dbReference type="Gene3D" id="3.40.50.300">
    <property type="entry name" value="P-loop containing nucleotide triphosphate hydrolases"/>
    <property type="match status" value="1"/>
</dbReference>
<dbReference type="InterPro" id="IPR003593">
    <property type="entry name" value="AAA+_ATPase"/>
</dbReference>
<reference evidence="5 6" key="1">
    <citation type="submission" date="2015-09" db="EMBL/GenBank/DDBJ databases">
        <authorList>
            <consortium name="Pathogen Informatics"/>
        </authorList>
    </citation>
    <scope>NUCLEOTIDE SEQUENCE [LARGE SCALE GENOMIC DNA]</scope>
    <source>
        <strain evidence="5 6">2789STDY5834914</strain>
    </source>
</reference>
<evidence type="ECO:0000313" key="5">
    <source>
        <dbReference type="EMBL" id="CUP56226.1"/>
    </source>
</evidence>
<proteinExistence type="predicted"/>
<evidence type="ECO:0000259" key="4">
    <source>
        <dbReference type="PROSITE" id="PS50893"/>
    </source>
</evidence>
<dbReference type="EMBL" id="CZAY01000009">
    <property type="protein sequence ID" value="CUP56226.1"/>
    <property type="molecule type" value="Genomic_DNA"/>
</dbReference>
<dbReference type="InterPro" id="IPR027417">
    <property type="entry name" value="P-loop_NTPase"/>
</dbReference>
<evidence type="ECO:0000256" key="2">
    <source>
        <dbReference type="ARBA" id="ARBA00022741"/>
    </source>
</evidence>
<feature type="domain" description="ABC transporter" evidence="4">
    <location>
        <begin position="4"/>
        <end position="229"/>
    </location>
</feature>
<organism evidence="5 6">
    <name type="scientific">Dorea longicatena</name>
    <dbReference type="NCBI Taxonomy" id="88431"/>
    <lineage>
        <taxon>Bacteria</taxon>
        <taxon>Bacillati</taxon>
        <taxon>Bacillota</taxon>
        <taxon>Clostridia</taxon>
        <taxon>Lachnospirales</taxon>
        <taxon>Lachnospiraceae</taxon>
        <taxon>Dorea</taxon>
    </lineage>
</organism>
<dbReference type="Proteomes" id="UP000095485">
    <property type="component" value="Unassembled WGS sequence"/>
</dbReference>
<name>A0A174P8P5_9FIRM</name>
<dbReference type="PANTHER" id="PTHR42939">
    <property type="entry name" value="ABC TRANSPORTER ATP-BINDING PROTEIN ALBC-RELATED"/>
    <property type="match status" value="1"/>
</dbReference>
<sequence>MCILKLNNVSKTFNNFYLDNINFELPKGYIIGYIGPNGSGKTTTIKLITDQYLPDSGTIYINGKKLSDSEKDYRNSIGYIADDFYFPDFFKIHTIKKILKDFYPTFDPLSFDEYISLWKLPCNQNVGTFSKGMKVRLMFACVLSRKPEILILDEATNGLDPVVRTEILQILKDYIKDGEHSVLFSTHILSELDNIADYIYMILDGKCTLMGTNDELLDNFILITGSIQHQDFFKKKCVSFIQKDNYLEGLVRSDNIDFLPNNLSFKRPTLEQILLYHSKEDTYCE</sequence>
<dbReference type="PANTHER" id="PTHR42939:SF3">
    <property type="entry name" value="ABC TRANSPORTER ATP-BINDING COMPONENT"/>
    <property type="match status" value="1"/>
</dbReference>
<dbReference type="PROSITE" id="PS50893">
    <property type="entry name" value="ABC_TRANSPORTER_2"/>
    <property type="match status" value="1"/>
</dbReference>
<dbReference type="SMART" id="SM00382">
    <property type="entry name" value="AAA"/>
    <property type="match status" value="1"/>
</dbReference>
<dbReference type="InterPro" id="IPR051782">
    <property type="entry name" value="ABC_Transporter_VariousFunc"/>
</dbReference>
<evidence type="ECO:0000256" key="1">
    <source>
        <dbReference type="ARBA" id="ARBA00022448"/>
    </source>
</evidence>
<dbReference type="SUPFAM" id="SSF52540">
    <property type="entry name" value="P-loop containing nucleoside triphosphate hydrolases"/>
    <property type="match status" value="1"/>
</dbReference>
<gene>
    <name evidence="5" type="primary">ybhF_3</name>
    <name evidence="5" type="ORF">ERS852526_01436</name>
</gene>
<dbReference type="InterPro" id="IPR003439">
    <property type="entry name" value="ABC_transporter-like_ATP-bd"/>
</dbReference>
<dbReference type="RefSeq" id="WP_055056090.1">
    <property type="nucleotide sequence ID" value="NZ_CZAY01000009.1"/>
</dbReference>
<keyword evidence="2" id="KW-0547">Nucleotide-binding</keyword>